<dbReference type="Proteomes" id="UP000233293">
    <property type="component" value="Unassembled WGS sequence"/>
</dbReference>
<dbReference type="EMBL" id="PIUM01000045">
    <property type="protein sequence ID" value="PKU21750.1"/>
    <property type="molecule type" value="Genomic_DNA"/>
</dbReference>
<reference evidence="2" key="1">
    <citation type="submission" date="2017-12" db="EMBL/GenBank/DDBJ databases">
        <title>Draft genome sequence of Telmatospirillum siberiense 26-4b1T, an acidotolerant peatland alphaproteobacterium potentially involved in sulfur cycling.</title>
        <authorList>
            <person name="Hausmann B."/>
            <person name="Pjevac P."/>
            <person name="Schreck K."/>
            <person name="Herbold C.W."/>
            <person name="Daims H."/>
            <person name="Wagner M."/>
            <person name="Pester M."/>
            <person name="Loy A."/>
        </authorList>
    </citation>
    <scope>NUCLEOTIDE SEQUENCE [LARGE SCALE GENOMIC DNA]</scope>
    <source>
        <strain evidence="2">26-4b1</strain>
    </source>
</reference>
<accession>A0A2N3PMY3</accession>
<proteinExistence type="predicted"/>
<name>A0A2N3PMY3_9PROT</name>
<keyword evidence="2" id="KW-1185">Reference proteome</keyword>
<gene>
    <name evidence="1" type="ORF">CWS72_25265</name>
</gene>
<comment type="caution">
    <text evidence="1">The sequence shown here is derived from an EMBL/GenBank/DDBJ whole genome shotgun (WGS) entry which is preliminary data.</text>
</comment>
<sequence>MFLPHWSRARAIRGDPPKTAGVAISLPEKRGQPARLDVWCEMIRLPLTDLPDRLSSPAFRRWLQLPILSFCLLFLLCACGTPPRPTNDAGPEEMENFRAEMAHDAVKAGDYLKKTQGGTNISEMTLGWFIYDVLTELSSQDVELYDYFNKDNASVEGYLKTRFKTHPVEEIAAIDSLAKRGHPTLRLSARYALEALRHIPDSGEPSDIQERDRRELAAALSTLQDLLQKSSRDVGSSRP</sequence>
<organism evidence="1 2">
    <name type="scientific">Telmatospirillum siberiense</name>
    <dbReference type="NCBI Taxonomy" id="382514"/>
    <lineage>
        <taxon>Bacteria</taxon>
        <taxon>Pseudomonadati</taxon>
        <taxon>Pseudomonadota</taxon>
        <taxon>Alphaproteobacteria</taxon>
        <taxon>Rhodospirillales</taxon>
        <taxon>Rhodospirillaceae</taxon>
        <taxon>Telmatospirillum</taxon>
    </lineage>
</organism>
<dbReference type="AlphaFoldDB" id="A0A2N3PMY3"/>
<evidence type="ECO:0000313" key="2">
    <source>
        <dbReference type="Proteomes" id="UP000233293"/>
    </source>
</evidence>
<protein>
    <submittedName>
        <fullName evidence="1">Uncharacterized protein</fullName>
    </submittedName>
</protein>
<evidence type="ECO:0000313" key="1">
    <source>
        <dbReference type="EMBL" id="PKU21750.1"/>
    </source>
</evidence>